<proteinExistence type="predicted"/>
<evidence type="ECO:0000259" key="5">
    <source>
        <dbReference type="Pfam" id="PF05678"/>
    </source>
</evidence>
<feature type="compositionally biased region" description="Polar residues" evidence="4">
    <location>
        <begin position="81"/>
        <end position="107"/>
    </location>
</feature>
<feature type="compositionally biased region" description="Basic residues" evidence="4">
    <location>
        <begin position="49"/>
        <end position="60"/>
    </location>
</feature>
<keyword evidence="2" id="KW-0597">Phosphoprotein</keyword>
<protein>
    <submittedName>
        <fullName evidence="6">VQ protein</fullName>
    </submittedName>
</protein>
<comment type="caution">
    <text evidence="6">The sequence shown here is derived from an EMBL/GenBank/DDBJ whole genome shotgun (WGS) entry which is preliminary data.</text>
</comment>
<evidence type="ECO:0000256" key="1">
    <source>
        <dbReference type="ARBA" id="ARBA00004123"/>
    </source>
</evidence>
<organism evidence="6 7">
    <name type="scientific">Dillenia turbinata</name>
    <dbReference type="NCBI Taxonomy" id="194707"/>
    <lineage>
        <taxon>Eukaryota</taxon>
        <taxon>Viridiplantae</taxon>
        <taxon>Streptophyta</taxon>
        <taxon>Embryophyta</taxon>
        <taxon>Tracheophyta</taxon>
        <taxon>Spermatophyta</taxon>
        <taxon>Magnoliopsida</taxon>
        <taxon>eudicotyledons</taxon>
        <taxon>Gunneridae</taxon>
        <taxon>Pentapetalae</taxon>
        <taxon>Dilleniales</taxon>
        <taxon>Dilleniaceae</taxon>
        <taxon>Dillenia</taxon>
    </lineage>
</organism>
<keyword evidence="3" id="KW-0539">Nucleus</keyword>
<name>A0AAN8UBM7_9MAGN</name>
<evidence type="ECO:0000256" key="3">
    <source>
        <dbReference type="ARBA" id="ARBA00023242"/>
    </source>
</evidence>
<feature type="compositionally biased region" description="Low complexity" evidence="4">
    <location>
        <begin position="138"/>
        <end position="147"/>
    </location>
</feature>
<dbReference type="AlphaFoldDB" id="A0AAN8UBM7"/>
<dbReference type="PANTHER" id="PTHR33402">
    <property type="entry name" value="VQ MOTIF-CONTAINING PROTEIN 11-LIKE"/>
    <property type="match status" value="1"/>
</dbReference>
<dbReference type="InterPro" id="IPR039611">
    <property type="entry name" value="VQ_4/11/13/19/31/33"/>
</dbReference>
<dbReference type="EMBL" id="JBAMMX010000027">
    <property type="protein sequence ID" value="KAK6912475.1"/>
    <property type="molecule type" value="Genomic_DNA"/>
</dbReference>
<accession>A0AAN8UBM7</accession>
<dbReference type="Pfam" id="PF05678">
    <property type="entry name" value="VQ"/>
    <property type="match status" value="1"/>
</dbReference>
<evidence type="ECO:0000256" key="4">
    <source>
        <dbReference type="SAM" id="MobiDB-lite"/>
    </source>
</evidence>
<evidence type="ECO:0000313" key="7">
    <source>
        <dbReference type="Proteomes" id="UP001370490"/>
    </source>
</evidence>
<evidence type="ECO:0000256" key="2">
    <source>
        <dbReference type="ARBA" id="ARBA00022553"/>
    </source>
</evidence>
<feature type="domain" description="VQ" evidence="5">
    <location>
        <begin position="12"/>
        <end position="36"/>
    </location>
</feature>
<reference evidence="6 7" key="1">
    <citation type="submission" date="2023-12" db="EMBL/GenBank/DDBJ databases">
        <title>A high-quality genome assembly for Dillenia turbinata (Dilleniales).</title>
        <authorList>
            <person name="Chanderbali A."/>
        </authorList>
    </citation>
    <scope>NUCLEOTIDE SEQUENCE [LARGE SCALE GENOMIC DNA]</scope>
    <source>
        <strain evidence="6">LSX21</strain>
        <tissue evidence="6">Leaf</tissue>
    </source>
</reference>
<dbReference type="InterPro" id="IPR008889">
    <property type="entry name" value="VQ"/>
</dbReference>
<gene>
    <name evidence="6" type="ORF">RJ641_022076</name>
</gene>
<feature type="compositionally biased region" description="Basic and acidic residues" evidence="4">
    <location>
        <begin position="66"/>
        <end position="78"/>
    </location>
</feature>
<keyword evidence="7" id="KW-1185">Reference proteome</keyword>
<sequence>MGSSTPPTPTTTPTNFVQADIKTFRELVQKLTGIASEESQELNRNPTSPRHKTLSQKKPHTPQFKLQDRGQHPMRKLENQLGLNSLRDSPRQLTESPVSPFGSDSTFWGRYGSQSPLSEEQEEKVIAEKGFYLYPSPASAPRASDPPELLPLFPLASPRFDNA</sequence>
<feature type="region of interest" description="Disordered" evidence="4">
    <location>
        <begin position="35"/>
        <end position="107"/>
    </location>
</feature>
<dbReference type="GO" id="GO:0005634">
    <property type="term" value="C:nucleus"/>
    <property type="evidence" value="ECO:0007669"/>
    <property type="project" value="UniProtKB-SubCell"/>
</dbReference>
<dbReference type="PANTHER" id="PTHR33402:SF3">
    <property type="entry name" value="VQ DOMAIN-CONTAINING PROTEIN"/>
    <property type="match status" value="1"/>
</dbReference>
<dbReference type="Proteomes" id="UP001370490">
    <property type="component" value="Unassembled WGS sequence"/>
</dbReference>
<comment type="subcellular location">
    <subcellularLocation>
        <location evidence="1">Nucleus</location>
    </subcellularLocation>
</comment>
<feature type="region of interest" description="Disordered" evidence="4">
    <location>
        <begin position="138"/>
        <end position="163"/>
    </location>
</feature>
<evidence type="ECO:0000313" key="6">
    <source>
        <dbReference type="EMBL" id="KAK6912475.1"/>
    </source>
</evidence>